<proteinExistence type="predicted"/>
<organism evidence="3 4">
    <name type="scientific">Petrolisthes manimaculis</name>
    <dbReference type="NCBI Taxonomy" id="1843537"/>
    <lineage>
        <taxon>Eukaryota</taxon>
        <taxon>Metazoa</taxon>
        <taxon>Ecdysozoa</taxon>
        <taxon>Arthropoda</taxon>
        <taxon>Crustacea</taxon>
        <taxon>Multicrustacea</taxon>
        <taxon>Malacostraca</taxon>
        <taxon>Eumalacostraca</taxon>
        <taxon>Eucarida</taxon>
        <taxon>Decapoda</taxon>
        <taxon>Pleocyemata</taxon>
        <taxon>Anomura</taxon>
        <taxon>Galatheoidea</taxon>
        <taxon>Porcellanidae</taxon>
        <taxon>Petrolisthes</taxon>
    </lineage>
</organism>
<feature type="region of interest" description="Disordered" evidence="1">
    <location>
        <begin position="45"/>
        <end position="73"/>
    </location>
</feature>
<feature type="region of interest" description="Disordered" evidence="1">
    <location>
        <begin position="236"/>
        <end position="255"/>
    </location>
</feature>
<dbReference type="InterPro" id="IPR024811">
    <property type="entry name" value="ASX/ASX-like"/>
</dbReference>
<dbReference type="EMBL" id="JAWZYT010000671">
    <property type="protein sequence ID" value="KAK4320411.1"/>
    <property type="molecule type" value="Genomic_DNA"/>
</dbReference>
<dbReference type="Pfam" id="PF13922">
    <property type="entry name" value="PHD_3"/>
    <property type="match status" value="1"/>
</dbReference>
<evidence type="ECO:0000259" key="2">
    <source>
        <dbReference type="Pfam" id="PF13922"/>
    </source>
</evidence>
<sequence length="383" mass="40279">MAPPVMSPRPITILRPTTSGKSIVVRMPVSGLQVVRLGSRPTVTANGDCVITDGTQQDPPRASSAPPSKSGVMVALSPRPSSVGPRIVVQTSSSAQGSPPTATILTSAGQHFLSEGDPSSGVSSCDSDQQLVTTRAGAAPLIPPPPTINTSYVENSIGDNPDIVGSGHGRSGGQTVIVTTATAGMVKPSMVSASGGGGGYIQSGVVMTSGSNNNNNNNTLVGPMQTTAYTPSMSQIRPQYHQSPAQQQQQQQAPPQYTNMPMRPNMHMVNNMQQQQQQQQHMSNMPPGNSMNTMQQPMNNMNMQTMNNMHGVPQGGCMNGMTPIMAAPMTQGLHMMVPHGKNEANDDGCPCNMKAMIMCMKCGAFCHHDCIAPTRLCVACLIR</sequence>
<feature type="compositionally biased region" description="Low complexity" evidence="1">
    <location>
        <begin position="238"/>
        <end position="255"/>
    </location>
</feature>
<dbReference type="Proteomes" id="UP001292094">
    <property type="component" value="Unassembled WGS sequence"/>
</dbReference>
<dbReference type="GO" id="GO:0003677">
    <property type="term" value="F:DNA binding"/>
    <property type="evidence" value="ECO:0007669"/>
    <property type="project" value="InterPro"/>
</dbReference>
<dbReference type="PANTHER" id="PTHR13578:SF20">
    <property type="entry name" value="POLYCOMB PROTEIN ASX"/>
    <property type="match status" value="1"/>
</dbReference>
<evidence type="ECO:0000256" key="1">
    <source>
        <dbReference type="SAM" id="MobiDB-lite"/>
    </source>
</evidence>
<name>A0AAE1Q6A1_9EUCA</name>
<dbReference type="GO" id="GO:0009887">
    <property type="term" value="P:animal organ morphogenesis"/>
    <property type="evidence" value="ECO:0007669"/>
    <property type="project" value="TreeGrafter"/>
</dbReference>
<dbReference type="GO" id="GO:0003682">
    <property type="term" value="F:chromatin binding"/>
    <property type="evidence" value="ECO:0007669"/>
    <property type="project" value="TreeGrafter"/>
</dbReference>
<feature type="compositionally biased region" description="Low complexity" evidence="1">
    <location>
        <begin position="59"/>
        <end position="70"/>
    </location>
</feature>
<evidence type="ECO:0000313" key="3">
    <source>
        <dbReference type="EMBL" id="KAK4320411.1"/>
    </source>
</evidence>
<protein>
    <recommendedName>
        <fullName evidence="2">Protein ASX-like PHD domain-containing protein</fullName>
    </recommendedName>
</protein>
<reference evidence="3" key="1">
    <citation type="submission" date="2023-11" db="EMBL/GenBank/DDBJ databases">
        <title>Genome assemblies of two species of porcelain crab, Petrolisthes cinctipes and Petrolisthes manimaculis (Anomura: Porcellanidae).</title>
        <authorList>
            <person name="Angst P."/>
        </authorList>
    </citation>
    <scope>NUCLEOTIDE SEQUENCE</scope>
    <source>
        <strain evidence="3">PB745_02</strain>
        <tissue evidence="3">Gill</tissue>
    </source>
</reference>
<dbReference type="GO" id="GO:0035517">
    <property type="term" value="C:PR-DUB complex"/>
    <property type="evidence" value="ECO:0007669"/>
    <property type="project" value="TreeGrafter"/>
</dbReference>
<comment type="caution">
    <text evidence="3">The sequence shown here is derived from an EMBL/GenBank/DDBJ whole genome shotgun (WGS) entry which is preliminary data.</text>
</comment>
<dbReference type="GO" id="GO:0045944">
    <property type="term" value="P:positive regulation of transcription by RNA polymerase II"/>
    <property type="evidence" value="ECO:0007669"/>
    <property type="project" value="TreeGrafter"/>
</dbReference>
<dbReference type="InterPro" id="IPR026905">
    <property type="entry name" value="ASX-like_PHD"/>
</dbReference>
<accession>A0AAE1Q6A1</accession>
<dbReference type="PANTHER" id="PTHR13578">
    <property type="entry name" value="ADDITIONAL SEX COMBS LIKE PROTEIN ASXL"/>
    <property type="match status" value="1"/>
</dbReference>
<dbReference type="AlphaFoldDB" id="A0AAE1Q6A1"/>
<feature type="domain" description="Protein ASX-like PHD" evidence="2">
    <location>
        <begin position="338"/>
        <end position="382"/>
    </location>
</feature>
<gene>
    <name evidence="3" type="ORF">Pmani_008720</name>
</gene>
<keyword evidence="4" id="KW-1185">Reference proteome</keyword>
<evidence type="ECO:0000313" key="4">
    <source>
        <dbReference type="Proteomes" id="UP001292094"/>
    </source>
</evidence>